<dbReference type="Proteomes" id="UP000288028">
    <property type="component" value="Unassembled WGS sequence"/>
</dbReference>
<name>A0A430APD5_9ENTE</name>
<keyword evidence="1" id="KW-1133">Transmembrane helix</keyword>
<feature type="transmembrane region" description="Helical" evidence="1">
    <location>
        <begin position="47"/>
        <end position="68"/>
    </location>
</feature>
<sequence length="214" mass="24749">MPVTSHYWAQSEKLVDSLLPCSLLLCLLLLFFLFVTLPYVKKKKYNLITMLVLTVIEGIIASSILLYATDYRYLRPYASRVNRSVESRFLNYLDISTLQEKKPHKDMVQETLRLPFYQLVDETTEPLIYLGKSPDYFYFEKNKKIYRRDTLHTKISFSKKVNAVIVDAKSAILTDNSFTSIGFYPKVGPTIFSITIPKNQESLSYFPATKPGEL</sequence>
<dbReference type="AlphaFoldDB" id="A0A430APD5"/>
<keyword evidence="1" id="KW-0472">Membrane</keyword>
<dbReference type="OrthoDB" id="2200470at2"/>
<dbReference type="GeneID" id="95581907"/>
<proteinExistence type="predicted"/>
<dbReference type="EMBL" id="NGKB01000020">
    <property type="protein sequence ID" value="RSU10030.1"/>
    <property type="molecule type" value="Genomic_DNA"/>
</dbReference>
<evidence type="ECO:0000256" key="1">
    <source>
        <dbReference type="SAM" id="Phobius"/>
    </source>
</evidence>
<keyword evidence="3" id="KW-1185">Reference proteome</keyword>
<comment type="caution">
    <text evidence="2">The sequence shown here is derived from an EMBL/GenBank/DDBJ whole genome shotgun (WGS) entry which is preliminary data.</text>
</comment>
<evidence type="ECO:0000313" key="3">
    <source>
        <dbReference type="Proteomes" id="UP000288028"/>
    </source>
</evidence>
<accession>A0A430APD5</accession>
<evidence type="ECO:0000313" key="2">
    <source>
        <dbReference type="EMBL" id="RSU10030.1"/>
    </source>
</evidence>
<dbReference type="RefSeq" id="WP_126796339.1">
    <property type="nucleotide sequence ID" value="NZ_CP060720.1"/>
</dbReference>
<reference evidence="2 3" key="1">
    <citation type="submission" date="2017-05" db="EMBL/GenBank/DDBJ databases">
        <title>Vagococcus spp. assemblies.</title>
        <authorList>
            <person name="Gulvik C.A."/>
        </authorList>
    </citation>
    <scope>NUCLEOTIDE SEQUENCE [LARGE SCALE GENOMIC DNA]</scope>
    <source>
        <strain evidence="2 3">SS1714</strain>
    </source>
</reference>
<keyword evidence="1" id="KW-0812">Transmembrane</keyword>
<gene>
    <name evidence="2" type="ORF">CBF28_14115</name>
</gene>
<protein>
    <submittedName>
        <fullName evidence="2">Uncharacterized protein</fullName>
    </submittedName>
</protein>
<feature type="transmembrane region" description="Helical" evidence="1">
    <location>
        <begin position="17"/>
        <end position="40"/>
    </location>
</feature>
<organism evidence="2 3">
    <name type="scientific">Vagococcus carniphilus</name>
    <dbReference type="NCBI Taxonomy" id="218144"/>
    <lineage>
        <taxon>Bacteria</taxon>
        <taxon>Bacillati</taxon>
        <taxon>Bacillota</taxon>
        <taxon>Bacilli</taxon>
        <taxon>Lactobacillales</taxon>
        <taxon>Enterococcaceae</taxon>
        <taxon>Vagococcus</taxon>
    </lineage>
</organism>